<evidence type="ECO:0000313" key="5">
    <source>
        <dbReference type="Proteomes" id="UP000031866"/>
    </source>
</evidence>
<proteinExistence type="inferred from homology"/>
<feature type="domain" description="Peptidase M16 N-terminal" evidence="2">
    <location>
        <begin position="14"/>
        <end position="156"/>
    </location>
</feature>
<dbReference type="InterPro" id="IPR011249">
    <property type="entry name" value="Metalloenz_LuxS/M16"/>
</dbReference>
<dbReference type="OrthoDB" id="9811314at2"/>
<feature type="domain" description="Peptidase M16 C-terminal" evidence="3">
    <location>
        <begin position="162"/>
        <end position="347"/>
    </location>
</feature>
<evidence type="ECO:0000259" key="3">
    <source>
        <dbReference type="Pfam" id="PF05193"/>
    </source>
</evidence>
<dbReference type="PANTHER" id="PTHR11851">
    <property type="entry name" value="METALLOPROTEASE"/>
    <property type="match status" value="1"/>
</dbReference>
<dbReference type="KEGG" id="cbei:LF65_04665"/>
<dbReference type="STRING" id="1520.LF65_04665"/>
<dbReference type="AlphaFoldDB" id="A0A0B5QJU8"/>
<gene>
    <name evidence="4" type="ORF">LF65_04665</name>
</gene>
<dbReference type="GO" id="GO:0046872">
    <property type="term" value="F:metal ion binding"/>
    <property type="evidence" value="ECO:0007669"/>
    <property type="project" value="InterPro"/>
</dbReference>
<dbReference type="Gene3D" id="3.30.830.10">
    <property type="entry name" value="Metalloenzyme, LuxS/M16 peptidase-like"/>
    <property type="match status" value="2"/>
</dbReference>
<dbReference type="InterPro" id="IPR011765">
    <property type="entry name" value="Pept_M16_N"/>
</dbReference>
<dbReference type="InterPro" id="IPR050361">
    <property type="entry name" value="MPP/UQCRC_Complex"/>
</dbReference>
<sequence>MEEYILENDLRLIYKHTDSELSSICISLNAGAGVENEKFGVAHATEHMVYKGTKNRTEREINEELSNIFGFNNAMTNYPYVIYYGTLLGEDLQKGVEILSDIIINPEFGENGFKEEMDVIKEELKEWDEDVDQYCEDNLFFNCFNNRRIKYPIIGTFDDLENITLDNIKEFYDKYYFPGNTSIVIISSVKFDIVKEIIYKHFFAWKKKNIIQEGISGPGNKKLIEYENPQKGTYSNVRDGIRACKVEMIFPIDDLSEKEIKALRIFNQYFGDGVNSILYDVLRTQNGLVYDVLTKISHENYIKLYKITFSTSEENVNKAISLIEGCIAKLDLLQKKLDNDQIERLIKSFKLKRLFREEQSIILAKELATYDCMFGDYKIYINEIKEIELLTKEMIFQVGRKVLKNFTTQIIERA</sequence>
<dbReference type="InterPro" id="IPR007863">
    <property type="entry name" value="Peptidase_M16_C"/>
</dbReference>
<dbReference type="RefSeq" id="WP_041899286.1">
    <property type="nucleotide sequence ID" value="NZ_CP010086.2"/>
</dbReference>
<dbReference type="SUPFAM" id="SSF63411">
    <property type="entry name" value="LuxS/MPP-like metallohydrolase"/>
    <property type="match status" value="2"/>
</dbReference>
<evidence type="ECO:0000313" key="4">
    <source>
        <dbReference type="EMBL" id="AJH01196.1"/>
    </source>
</evidence>
<dbReference type="Proteomes" id="UP000031866">
    <property type="component" value="Chromosome"/>
</dbReference>
<comment type="similarity">
    <text evidence="1">Belongs to the peptidase M16 family.</text>
</comment>
<dbReference type="PANTHER" id="PTHR11851:SF49">
    <property type="entry name" value="MITOCHONDRIAL-PROCESSING PEPTIDASE SUBUNIT ALPHA"/>
    <property type="match status" value="1"/>
</dbReference>
<dbReference type="Pfam" id="PF05193">
    <property type="entry name" value="Peptidase_M16_C"/>
    <property type="match status" value="1"/>
</dbReference>
<accession>A0A0B5QJU8</accession>
<organism evidence="4 5">
    <name type="scientific">Clostridium beijerinckii</name>
    <name type="common">Clostridium MP</name>
    <dbReference type="NCBI Taxonomy" id="1520"/>
    <lineage>
        <taxon>Bacteria</taxon>
        <taxon>Bacillati</taxon>
        <taxon>Bacillota</taxon>
        <taxon>Clostridia</taxon>
        <taxon>Eubacteriales</taxon>
        <taxon>Clostridiaceae</taxon>
        <taxon>Clostridium</taxon>
    </lineage>
</organism>
<dbReference type="Pfam" id="PF00675">
    <property type="entry name" value="Peptidase_M16"/>
    <property type="match status" value="1"/>
</dbReference>
<reference evidence="5" key="1">
    <citation type="submission" date="2014-12" db="EMBL/GenBank/DDBJ databases">
        <title>Genome sequence of Clostridium beijerinckii strain 59B.</title>
        <authorList>
            <person name="Little G.T."/>
            <person name="Minton N.P."/>
        </authorList>
    </citation>
    <scope>NUCLEOTIDE SEQUENCE [LARGE SCALE GENOMIC DNA]</scope>
    <source>
        <strain evidence="5">59B</strain>
    </source>
</reference>
<dbReference type="EMBL" id="CP010086">
    <property type="protein sequence ID" value="AJH01196.1"/>
    <property type="molecule type" value="Genomic_DNA"/>
</dbReference>
<evidence type="ECO:0000259" key="2">
    <source>
        <dbReference type="Pfam" id="PF00675"/>
    </source>
</evidence>
<evidence type="ECO:0000256" key="1">
    <source>
        <dbReference type="ARBA" id="ARBA00007261"/>
    </source>
</evidence>
<name>A0A0B5QJU8_CLOBE</name>
<protein>
    <submittedName>
        <fullName evidence="4">Peptidase M16</fullName>
    </submittedName>
</protein>